<sequence length="111" mass="12825">METSSTKSYVDFQQKQLCILSGQTATYTLSSSTATTRFVTESSERAELCLRYTTASRTLGESFRRSDLKHKTKASERYSSRKHIYTLGSPFRRQQTIETFNRRGVKFEKCN</sequence>
<evidence type="ECO:0000313" key="1">
    <source>
        <dbReference type="EMBL" id="GBN58757.1"/>
    </source>
</evidence>
<comment type="caution">
    <text evidence="1">The sequence shown here is derived from an EMBL/GenBank/DDBJ whole genome shotgun (WGS) entry which is preliminary data.</text>
</comment>
<organism evidence="1 2">
    <name type="scientific">Araneus ventricosus</name>
    <name type="common">Orbweaver spider</name>
    <name type="synonym">Epeira ventricosa</name>
    <dbReference type="NCBI Taxonomy" id="182803"/>
    <lineage>
        <taxon>Eukaryota</taxon>
        <taxon>Metazoa</taxon>
        <taxon>Ecdysozoa</taxon>
        <taxon>Arthropoda</taxon>
        <taxon>Chelicerata</taxon>
        <taxon>Arachnida</taxon>
        <taxon>Araneae</taxon>
        <taxon>Araneomorphae</taxon>
        <taxon>Entelegynae</taxon>
        <taxon>Araneoidea</taxon>
        <taxon>Araneidae</taxon>
        <taxon>Araneus</taxon>
    </lineage>
</organism>
<gene>
    <name evidence="1" type="ORF">AVEN_17026_1</name>
</gene>
<protein>
    <submittedName>
        <fullName evidence="1">Uncharacterized protein</fullName>
    </submittedName>
</protein>
<reference evidence="1 2" key="1">
    <citation type="journal article" date="2019" name="Sci. Rep.">
        <title>Orb-weaving spider Araneus ventricosus genome elucidates the spidroin gene catalogue.</title>
        <authorList>
            <person name="Kono N."/>
            <person name="Nakamura H."/>
            <person name="Ohtoshi R."/>
            <person name="Moran D.A.P."/>
            <person name="Shinohara A."/>
            <person name="Yoshida Y."/>
            <person name="Fujiwara M."/>
            <person name="Mori M."/>
            <person name="Tomita M."/>
            <person name="Arakawa K."/>
        </authorList>
    </citation>
    <scope>NUCLEOTIDE SEQUENCE [LARGE SCALE GENOMIC DNA]</scope>
</reference>
<accession>A0A4Y2Q820</accession>
<dbReference type="AlphaFoldDB" id="A0A4Y2Q820"/>
<name>A0A4Y2Q820_ARAVE</name>
<dbReference type="EMBL" id="BGPR01012992">
    <property type="protein sequence ID" value="GBN58757.1"/>
    <property type="molecule type" value="Genomic_DNA"/>
</dbReference>
<proteinExistence type="predicted"/>
<evidence type="ECO:0000313" key="2">
    <source>
        <dbReference type="Proteomes" id="UP000499080"/>
    </source>
</evidence>
<dbReference type="Proteomes" id="UP000499080">
    <property type="component" value="Unassembled WGS sequence"/>
</dbReference>
<keyword evidence="2" id="KW-1185">Reference proteome</keyword>